<dbReference type="AlphaFoldDB" id="G9YUE1"/>
<dbReference type="HOGENOM" id="CLU_126498_1_0_9"/>
<dbReference type="PATRIC" id="fig|411475.3.peg.2724"/>
<organism evidence="1 2">
    <name type="scientific">Flavonifractor plautii ATCC 29863</name>
    <dbReference type="NCBI Taxonomy" id="411475"/>
    <lineage>
        <taxon>Bacteria</taxon>
        <taxon>Bacillati</taxon>
        <taxon>Bacillota</taxon>
        <taxon>Clostridia</taxon>
        <taxon>Eubacteriales</taxon>
        <taxon>Oscillospiraceae</taxon>
        <taxon>Flavonifractor</taxon>
    </lineage>
</organism>
<dbReference type="EMBL" id="AGCK01000253">
    <property type="protein sequence ID" value="EHM42410.1"/>
    <property type="molecule type" value="Genomic_DNA"/>
</dbReference>
<comment type="caution">
    <text evidence="1">The sequence shown here is derived from an EMBL/GenBank/DDBJ whole genome shotgun (WGS) entry which is preliminary data.</text>
</comment>
<accession>G9YUE1</accession>
<name>G9YUE1_FLAPL</name>
<dbReference type="Proteomes" id="UP000004459">
    <property type="component" value="Unassembled WGS sequence"/>
</dbReference>
<evidence type="ECO:0000313" key="2">
    <source>
        <dbReference type="Proteomes" id="UP000004459"/>
    </source>
</evidence>
<sequence>MRMANYTEHYQLHQWEPEDSFLRTDFNEDFAKIDGALGGKAEQSAVDTLAEQVAGKSELVTGSYTGDGEASRTIELGFSPKAVLLASGSGPINYTSSRYGGLALEGAEVNTDWESTSGEPVLRVVTGGFQVFYDYDEEVFSNSDRDRYHYLALR</sequence>
<protein>
    <submittedName>
        <fullName evidence="1">Uncharacterized protein</fullName>
    </submittedName>
</protein>
<reference evidence="1 2" key="1">
    <citation type="submission" date="2011-08" db="EMBL/GenBank/DDBJ databases">
        <authorList>
            <person name="Weinstock G."/>
            <person name="Sodergren E."/>
            <person name="Clifton S."/>
            <person name="Fulton L."/>
            <person name="Fulton B."/>
            <person name="Courtney L."/>
            <person name="Fronick C."/>
            <person name="Harrison M."/>
            <person name="Strong C."/>
            <person name="Farmer C."/>
            <person name="Delahaunty K."/>
            <person name="Markovic C."/>
            <person name="Hall O."/>
            <person name="Minx P."/>
            <person name="Tomlinson C."/>
            <person name="Mitreva M."/>
            <person name="Hou S."/>
            <person name="Chen J."/>
            <person name="Wollam A."/>
            <person name="Pepin K.H."/>
            <person name="Johnson M."/>
            <person name="Bhonagiri V."/>
            <person name="Zhang X."/>
            <person name="Suruliraj S."/>
            <person name="Warren W."/>
            <person name="Chinwalla A."/>
            <person name="Mardis E.R."/>
            <person name="Wilson R.K."/>
        </authorList>
    </citation>
    <scope>NUCLEOTIDE SEQUENCE [LARGE SCALE GENOMIC DNA]</scope>
    <source>
        <strain evidence="1 2">ATCC 29863</strain>
    </source>
</reference>
<gene>
    <name evidence="1" type="ORF">HMPREF0372_03155</name>
</gene>
<evidence type="ECO:0000313" key="1">
    <source>
        <dbReference type="EMBL" id="EHM42410.1"/>
    </source>
</evidence>
<proteinExistence type="predicted"/>